<keyword evidence="11" id="KW-0325">Glycoprotein</keyword>
<evidence type="ECO:0000256" key="13">
    <source>
        <dbReference type="RuleBase" id="RU361119"/>
    </source>
</evidence>
<feature type="domain" description="Plastocyanin-like" evidence="16">
    <location>
        <begin position="32"/>
        <end position="146"/>
    </location>
</feature>
<keyword evidence="12 13" id="KW-0439">Lignin degradation</keyword>
<comment type="catalytic activity">
    <reaction evidence="1 13">
        <text>4 hydroquinone + O2 = 4 benzosemiquinone + 2 H2O</text>
        <dbReference type="Rhea" id="RHEA:11276"/>
        <dbReference type="ChEBI" id="CHEBI:15377"/>
        <dbReference type="ChEBI" id="CHEBI:15379"/>
        <dbReference type="ChEBI" id="CHEBI:17594"/>
        <dbReference type="ChEBI" id="CHEBI:17977"/>
        <dbReference type="EC" id="1.10.3.2"/>
    </reaction>
</comment>
<dbReference type="FunFam" id="2.60.40.420:FF:000062">
    <property type="entry name" value="Laccase"/>
    <property type="match status" value="1"/>
</dbReference>
<evidence type="ECO:0000256" key="5">
    <source>
        <dbReference type="ARBA" id="ARBA00022523"/>
    </source>
</evidence>
<evidence type="ECO:0000256" key="2">
    <source>
        <dbReference type="ARBA" id="ARBA00004271"/>
    </source>
</evidence>
<accession>A0A218W4B5</accession>
<dbReference type="CDD" id="cd13875">
    <property type="entry name" value="CuRO_2_LCC_plant"/>
    <property type="match status" value="1"/>
</dbReference>
<dbReference type="GO" id="GO:0048046">
    <property type="term" value="C:apoplast"/>
    <property type="evidence" value="ECO:0007669"/>
    <property type="project" value="UniProtKB-SubCell"/>
</dbReference>
<evidence type="ECO:0000256" key="6">
    <source>
        <dbReference type="ARBA" id="ARBA00022525"/>
    </source>
</evidence>
<dbReference type="InterPro" id="IPR002355">
    <property type="entry name" value="Cu_oxidase_Cu_BS"/>
</dbReference>
<dbReference type="GO" id="GO:0052716">
    <property type="term" value="F:hydroquinone:oxygen oxidoreductase activity"/>
    <property type="evidence" value="ECO:0007669"/>
    <property type="project" value="UniProtKB-EC"/>
</dbReference>
<feature type="domain" description="Plastocyanin-like" evidence="14">
    <location>
        <begin position="158"/>
        <end position="309"/>
    </location>
</feature>
<evidence type="ECO:0000259" key="15">
    <source>
        <dbReference type="Pfam" id="PF07731"/>
    </source>
</evidence>
<keyword evidence="10 13" id="KW-0186">Copper</keyword>
<dbReference type="InterPro" id="IPR008972">
    <property type="entry name" value="Cupredoxin"/>
</dbReference>
<dbReference type="PROSITE" id="PS00080">
    <property type="entry name" value="MULTICOPPER_OXIDASE2"/>
    <property type="match status" value="1"/>
</dbReference>
<comment type="cofactor">
    <cofactor evidence="13">
        <name>Cu cation</name>
        <dbReference type="ChEBI" id="CHEBI:23378"/>
    </cofactor>
    <text evidence="13">Binds 4 Cu cations per monomer.</text>
</comment>
<dbReference type="InterPro" id="IPR011706">
    <property type="entry name" value="Cu-oxidase_C"/>
</dbReference>
<dbReference type="FunFam" id="2.60.40.420:FF:000049">
    <property type="entry name" value="Laccase"/>
    <property type="match status" value="1"/>
</dbReference>
<dbReference type="Proteomes" id="UP000197138">
    <property type="component" value="Unassembled WGS sequence"/>
</dbReference>
<evidence type="ECO:0000256" key="12">
    <source>
        <dbReference type="ARBA" id="ARBA00023185"/>
    </source>
</evidence>
<dbReference type="InterPro" id="IPR034285">
    <property type="entry name" value="CuRO_2_LCC"/>
</dbReference>
<feature type="domain" description="Plastocyanin-like" evidence="15">
    <location>
        <begin position="414"/>
        <end position="512"/>
    </location>
</feature>
<dbReference type="CDD" id="cd13849">
    <property type="entry name" value="CuRO_1_LCC_plant"/>
    <property type="match status" value="1"/>
</dbReference>
<comment type="function">
    <text evidence="13">Lignin degradation and detoxification of lignin-derived products.</text>
</comment>
<reference evidence="18" key="1">
    <citation type="journal article" date="2017" name="Plant J.">
        <title>The pomegranate (Punica granatum L.) genome and the genomics of punicalagin biosynthesis.</title>
        <authorList>
            <person name="Qin G."/>
            <person name="Xu C."/>
            <person name="Ming R."/>
            <person name="Tang H."/>
            <person name="Guyot R."/>
            <person name="Kramer E.M."/>
            <person name="Hu Y."/>
            <person name="Yi X."/>
            <person name="Qi Y."/>
            <person name="Xu X."/>
            <person name="Gao Z."/>
            <person name="Pan H."/>
            <person name="Jian J."/>
            <person name="Tian Y."/>
            <person name="Yue Z."/>
            <person name="Xu Y."/>
        </authorList>
    </citation>
    <scope>NUCLEOTIDE SEQUENCE [LARGE SCALE GENOMIC DNA]</scope>
    <source>
        <strain evidence="18">cv. Dabenzi</strain>
    </source>
</reference>
<dbReference type="Pfam" id="PF07731">
    <property type="entry name" value="Cu-oxidase_2"/>
    <property type="match status" value="2"/>
</dbReference>
<dbReference type="SUPFAM" id="SSF49503">
    <property type="entry name" value="Cupredoxins"/>
    <property type="match status" value="3"/>
</dbReference>
<evidence type="ECO:0000256" key="3">
    <source>
        <dbReference type="ARBA" id="ARBA00010609"/>
    </source>
</evidence>
<evidence type="ECO:0000256" key="9">
    <source>
        <dbReference type="ARBA" id="ARBA00023002"/>
    </source>
</evidence>
<dbReference type="Pfam" id="PF00394">
    <property type="entry name" value="Cu-oxidase"/>
    <property type="match status" value="1"/>
</dbReference>
<comment type="caution">
    <text evidence="17">The sequence shown here is derived from an EMBL/GenBank/DDBJ whole genome shotgun (WGS) entry which is preliminary data.</text>
</comment>
<dbReference type="PANTHER" id="PTHR11709:SF9">
    <property type="entry name" value="LACCASE-7"/>
    <property type="match status" value="1"/>
</dbReference>
<keyword evidence="5 13" id="KW-0052">Apoplast</keyword>
<evidence type="ECO:0000256" key="4">
    <source>
        <dbReference type="ARBA" id="ARBA00012297"/>
    </source>
</evidence>
<protein>
    <recommendedName>
        <fullName evidence="4 13">Laccase</fullName>
        <ecNumber evidence="4 13">1.10.3.2</ecNumber>
    </recommendedName>
    <alternativeName>
        <fullName evidence="13">Benzenediol:oxygen oxidoreductase</fullName>
    </alternativeName>
    <alternativeName>
        <fullName evidence="13">Diphenol oxidase</fullName>
    </alternativeName>
    <alternativeName>
        <fullName evidence="13">Urishiol oxidase</fullName>
    </alternativeName>
</protein>
<dbReference type="Pfam" id="PF07732">
    <property type="entry name" value="Cu-oxidase_3"/>
    <property type="match status" value="1"/>
</dbReference>
<keyword evidence="6 13" id="KW-0964">Secreted</keyword>
<dbReference type="AlphaFoldDB" id="A0A218W4B5"/>
<organism evidence="17 18">
    <name type="scientific">Punica granatum</name>
    <name type="common">Pomegranate</name>
    <dbReference type="NCBI Taxonomy" id="22663"/>
    <lineage>
        <taxon>Eukaryota</taxon>
        <taxon>Viridiplantae</taxon>
        <taxon>Streptophyta</taxon>
        <taxon>Embryophyta</taxon>
        <taxon>Tracheophyta</taxon>
        <taxon>Spermatophyta</taxon>
        <taxon>Magnoliopsida</taxon>
        <taxon>eudicotyledons</taxon>
        <taxon>Gunneridae</taxon>
        <taxon>Pentapetalae</taxon>
        <taxon>rosids</taxon>
        <taxon>malvids</taxon>
        <taxon>Myrtales</taxon>
        <taxon>Lythraceae</taxon>
        <taxon>Punica</taxon>
    </lineage>
</organism>
<dbReference type="Gene3D" id="2.60.40.420">
    <property type="entry name" value="Cupredoxins - blue copper proteins"/>
    <property type="match status" value="4"/>
</dbReference>
<proteinExistence type="inferred from homology"/>
<comment type="similarity">
    <text evidence="3 13">Belongs to the multicopper oxidase family.</text>
</comment>
<dbReference type="InterPro" id="IPR001117">
    <property type="entry name" value="Cu-oxidase_2nd"/>
</dbReference>
<gene>
    <name evidence="17" type="ORF">CDL15_Pgr000602</name>
</gene>
<evidence type="ECO:0000256" key="11">
    <source>
        <dbReference type="ARBA" id="ARBA00023180"/>
    </source>
</evidence>
<dbReference type="GO" id="GO:0046274">
    <property type="term" value="P:lignin catabolic process"/>
    <property type="evidence" value="ECO:0007669"/>
    <property type="project" value="UniProtKB-KW"/>
</dbReference>
<name>A0A218W4B5_PUNGR</name>
<dbReference type="EMBL" id="MTKT01005400">
    <property type="protein sequence ID" value="OWM67150.1"/>
    <property type="molecule type" value="Genomic_DNA"/>
</dbReference>
<dbReference type="InterPro" id="IPR011707">
    <property type="entry name" value="Cu-oxidase-like_N"/>
</dbReference>
<evidence type="ECO:0000313" key="18">
    <source>
        <dbReference type="Proteomes" id="UP000197138"/>
    </source>
</evidence>
<sequence length="606" mass="67111">MARLEFAIACALTLLALSSTASAVIVEHTFHVKYLTVSKLCHQTVITAVNGSLPGPTIRVREGDSLHVHVINESPYNVTIHWHGVLQLMTGWADGPSYVTQCPIRPGTSYTYRFTITKQEGTLWWHAHVSWLRATVYGALVIRPRSGHKYPFPKPHREVPILLGEWWNANVIDVENQALATGAAPNNSDAYTINGRPGNLYNCSQNDTYKLKVQQGKTYLLRIINAALNNQLFFKIADHKMTVVAVDASYTKPYVTDVMLLAPGQTTDVLLTANQAPGAYYMAARPYASAPNVPINNSTTRGIMVYENALSTSASPKMPVLPPLNDTATAHKLNSNLTSLIGAPHWVPVPRDVDEHMYVTVGLGLEPCEKNRTCGGQNGQKFSASMNNHSFQFPTKLSMLEAFFFNVKGIYTTDFPNKPPVKFDYTNTTNSNNTALLFAPKRTSVKKVKFNATVEMILQDTSLITLENHPMHLHGFNFHVLAQGFGNFNPRTDRTKFNLIDPQIRNTIGVPVRFNFHVLAQGFGNFNPRTDRKKFNLIDPQIRNTIGVPVGGWAAIRFTADNPGVWIMHCHLDVHLPLGLATAFVVENGPTPATTLPPPPKDLPKC</sequence>
<dbReference type="InterPro" id="IPR045087">
    <property type="entry name" value="Cu-oxidase_fam"/>
</dbReference>
<feature type="signal peptide" evidence="13">
    <location>
        <begin position="1"/>
        <end position="23"/>
    </location>
</feature>
<evidence type="ECO:0000256" key="1">
    <source>
        <dbReference type="ARBA" id="ARBA00000349"/>
    </source>
</evidence>
<dbReference type="InterPro" id="IPR017761">
    <property type="entry name" value="Laccase"/>
</dbReference>
<dbReference type="InterPro" id="IPR034288">
    <property type="entry name" value="CuRO_1_LCC"/>
</dbReference>
<evidence type="ECO:0000313" key="17">
    <source>
        <dbReference type="EMBL" id="OWM67150.1"/>
    </source>
</evidence>
<dbReference type="PANTHER" id="PTHR11709">
    <property type="entry name" value="MULTI-COPPER OXIDASE"/>
    <property type="match status" value="1"/>
</dbReference>
<evidence type="ECO:0000256" key="10">
    <source>
        <dbReference type="ARBA" id="ARBA00023008"/>
    </source>
</evidence>
<keyword evidence="9 13" id="KW-0560">Oxidoreductase</keyword>
<evidence type="ECO:0000259" key="14">
    <source>
        <dbReference type="Pfam" id="PF00394"/>
    </source>
</evidence>
<feature type="chain" id="PRO_5011832931" description="Laccase" evidence="13">
    <location>
        <begin position="24"/>
        <end position="606"/>
    </location>
</feature>
<evidence type="ECO:0000256" key="7">
    <source>
        <dbReference type="ARBA" id="ARBA00022723"/>
    </source>
</evidence>
<dbReference type="GO" id="GO:0005507">
    <property type="term" value="F:copper ion binding"/>
    <property type="evidence" value="ECO:0007669"/>
    <property type="project" value="InterPro"/>
</dbReference>
<comment type="subcellular location">
    <subcellularLocation>
        <location evidence="2 13">Secreted</location>
        <location evidence="2 13">Extracellular space</location>
        <location evidence="2 13">Apoplast</location>
    </subcellularLocation>
</comment>
<evidence type="ECO:0000256" key="8">
    <source>
        <dbReference type="ARBA" id="ARBA00022737"/>
    </source>
</evidence>
<keyword evidence="13" id="KW-0732">Signal</keyword>
<evidence type="ECO:0000259" key="16">
    <source>
        <dbReference type="Pfam" id="PF07732"/>
    </source>
</evidence>
<feature type="domain" description="Plastocyanin-like" evidence="15">
    <location>
        <begin position="514"/>
        <end position="589"/>
    </location>
</feature>
<keyword evidence="8 13" id="KW-0677">Repeat</keyword>
<keyword evidence="7 13" id="KW-0479">Metal-binding</keyword>
<dbReference type="EC" id="1.10.3.2" evidence="4 13"/>
<dbReference type="NCBIfam" id="TIGR03389">
    <property type="entry name" value="laccase"/>
    <property type="match status" value="1"/>
</dbReference>